<dbReference type="GO" id="GO:0006357">
    <property type="term" value="P:regulation of transcription by RNA polymerase II"/>
    <property type="evidence" value="ECO:0000318"/>
    <property type="project" value="GO_Central"/>
</dbReference>
<dbReference type="GO" id="GO:0000785">
    <property type="term" value="C:chromatin"/>
    <property type="evidence" value="ECO:0000318"/>
    <property type="project" value="GO_Central"/>
</dbReference>
<feature type="compositionally biased region" description="Basic and acidic residues" evidence="8">
    <location>
        <begin position="112"/>
        <end position="135"/>
    </location>
</feature>
<evidence type="ECO:0000256" key="6">
    <source>
        <dbReference type="ARBA" id="ARBA00023242"/>
    </source>
</evidence>
<dbReference type="AlphaFoldDB" id="A0A2K1J6H6"/>
<dbReference type="OrthoDB" id="1667110at2759"/>
<keyword evidence="5" id="KW-0804">Transcription</keyword>
<organism evidence="11">
    <name type="scientific">Physcomitrium patens</name>
    <name type="common">Spreading-leaved earth moss</name>
    <name type="synonym">Physcomitrella patens</name>
    <dbReference type="NCBI Taxonomy" id="3218"/>
    <lineage>
        <taxon>Eukaryota</taxon>
        <taxon>Viridiplantae</taxon>
        <taxon>Streptophyta</taxon>
        <taxon>Embryophyta</taxon>
        <taxon>Bryophyta</taxon>
        <taxon>Bryophytina</taxon>
        <taxon>Bryopsida</taxon>
        <taxon>Funariidae</taxon>
        <taxon>Funariales</taxon>
        <taxon>Funariaceae</taxon>
        <taxon>Physcomitrium</taxon>
    </lineage>
</organism>
<comment type="similarity">
    <text evidence="2">Belongs to the JARID1 histone demethylase family.</text>
</comment>
<feature type="compositionally biased region" description="Basic and acidic residues" evidence="8">
    <location>
        <begin position="399"/>
        <end position="412"/>
    </location>
</feature>
<reference evidence="11 13" key="2">
    <citation type="journal article" date="2018" name="Plant J.">
        <title>The Physcomitrella patens chromosome-scale assembly reveals moss genome structure and evolution.</title>
        <authorList>
            <person name="Lang D."/>
            <person name="Ullrich K.K."/>
            <person name="Murat F."/>
            <person name="Fuchs J."/>
            <person name="Jenkins J."/>
            <person name="Haas F.B."/>
            <person name="Piednoel M."/>
            <person name="Gundlach H."/>
            <person name="Van Bel M."/>
            <person name="Meyberg R."/>
            <person name="Vives C."/>
            <person name="Morata J."/>
            <person name="Symeonidi A."/>
            <person name="Hiss M."/>
            <person name="Muchero W."/>
            <person name="Kamisugi Y."/>
            <person name="Saleh O."/>
            <person name="Blanc G."/>
            <person name="Decker E.L."/>
            <person name="van Gessel N."/>
            <person name="Grimwood J."/>
            <person name="Hayes R.D."/>
            <person name="Graham S.W."/>
            <person name="Gunter L.E."/>
            <person name="McDaniel S.F."/>
            <person name="Hoernstein S.N.W."/>
            <person name="Larsson A."/>
            <person name="Li F.W."/>
            <person name="Perroud P.F."/>
            <person name="Phillips J."/>
            <person name="Ranjan P."/>
            <person name="Rokshar D.S."/>
            <person name="Rothfels C.J."/>
            <person name="Schneider L."/>
            <person name="Shu S."/>
            <person name="Stevenson D.W."/>
            <person name="Thummler F."/>
            <person name="Tillich M."/>
            <person name="Villarreal Aguilar J.C."/>
            <person name="Widiez T."/>
            <person name="Wong G.K."/>
            <person name="Wymore A."/>
            <person name="Zhang Y."/>
            <person name="Zimmer A.D."/>
            <person name="Quatrano R.S."/>
            <person name="Mayer K.F.X."/>
            <person name="Goodstein D."/>
            <person name="Casacuberta J.M."/>
            <person name="Vandepoele K."/>
            <person name="Reski R."/>
            <person name="Cuming A.C."/>
            <person name="Tuskan G.A."/>
            <person name="Maumus F."/>
            <person name="Salse J."/>
            <person name="Schmutz J."/>
            <person name="Rensing S.A."/>
        </authorList>
    </citation>
    <scope>NUCLEOTIDE SEQUENCE [LARGE SCALE GENOMIC DNA]</scope>
    <source>
        <strain evidence="12 13">cv. Gransden 2004</strain>
    </source>
</reference>
<dbReference type="InterPro" id="IPR045109">
    <property type="entry name" value="LSDs-like"/>
</dbReference>
<feature type="domain" description="JmjC" evidence="10">
    <location>
        <begin position="673"/>
        <end position="965"/>
    </location>
</feature>
<dbReference type="PROSITE" id="PS51184">
    <property type="entry name" value="JMJC"/>
    <property type="match status" value="1"/>
</dbReference>
<dbReference type="Pfam" id="PF10497">
    <property type="entry name" value="zf-4CXXC_R1"/>
    <property type="match status" value="1"/>
</dbReference>
<dbReference type="Gramene" id="Pp3c16_210V3.4">
    <property type="protein sequence ID" value="Pp3c16_210V3.4"/>
    <property type="gene ID" value="Pp3c16_210"/>
</dbReference>
<evidence type="ECO:0000256" key="8">
    <source>
        <dbReference type="SAM" id="MobiDB-lite"/>
    </source>
</evidence>
<keyword evidence="13" id="KW-1185">Reference proteome</keyword>
<keyword evidence="4" id="KW-0805">Transcription regulation</keyword>
<dbReference type="InterPro" id="IPR003347">
    <property type="entry name" value="JmjC_dom"/>
</dbReference>
<dbReference type="GO" id="GO:0008270">
    <property type="term" value="F:zinc ion binding"/>
    <property type="evidence" value="ECO:0007669"/>
    <property type="project" value="UniProtKB-KW"/>
</dbReference>
<keyword evidence="6" id="KW-0539">Nucleus</keyword>
<dbReference type="Proteomes" id="UP000006727">
    <property type="component" value="Chromosome 16"/>
</dbReference>
<evidence type="ECO:0000259" key="10">
    <source>
        <dbReference type="PROSITE" id="PS51184"/>
    </source>
</evidence>
<keyword evidence="7" id="KW-0863">Zinc-finger</keyword>
<dbReference type="RefSeq" id="XP_073395944.1">
    <property type="nucleotide sequence ID" value="XM_073539843.1"/>
</dbReference>
<dbReference type="PaxDb" id="3218-PP1S144_17V6.1"/>
<evidence type="ECO:0000259" key="9">
    <source>
        <dbReference type="PROSITE" id="PS50089"/>
    </source>
</evidence>
<evidence type="ECO:0008006" key="14">
    <source>
        <dbReference type="Google" id="ProtNLM"/>
    </source>
</evidence>
<evidence type="ECO:0000256" key="1">
    <source>
        <dbReference type="ARBA" id="ARBA00004123"/>
    </source>
</evidence>
<dbReference type="GO" id="GO:0003712">
    <property type="term" value="F:transcription coregulator activity"/>
    <property type="evidence" value="ECO:0000318"/>
    <property type="project" value="GO_Central"/>
</dbReference>
<dbReference type="Gramene" id="Pp3c16_210V3.3">
    <property type="protein sequence ID" value="Pp3c16_210V3.3"/>
    <property type="gene ID" value="Pp3c16_210"/>
</dbReference>
<dbReference type="InterPro" id="IPR018866">
    <property type="entry name" value="Znf-4CXXC_R1"/>
</dbReference>
<comment type="subcellular location">
    <subcellularLocation>
        <location evidence="1">Nucleus</location>
    </subcellularLocation>
</comment>
<dbReference type="GeneID" id="112293817"/>
<dbReference type="STRING" id="3218.A0A2K1J6H6"/>
<accession>A0A2K1J6H6</accession>
<evidence type="ECO:0000256" key="2">
    <source>
        <dbReference type="ARBA" id="ARBA00006801"/>
    </source>
</evidence>
<dbReference type="InterPro" id="IPR001841">
    <property type="entry name" value="Znf_RING"/>
</dbReference>
<dbReference type="Gramene" id="Pp3c16_210V3.5">
    <property type="protein sequence ID" value="Pp3c16_210V3.5"/>
    <property type="gene ID" value="Pp3c16_210"/>
</dbReference>
<feature type="compositionally biased region" description="Basic residues" evidence="8">
    <location>
        <begin position="1013"/>
        <end position="1031"/>
    </location>
</feature>
<feature type="region of interest" description="Disordered" evidence="8">
    <location>
        <begin position="780"/>
        <end position="806"/>
    </location>
</feature>
<dbReference type="SMART" id="SM00558">
    <property type="entry name" value="JmjC"/>
    <property type="match status" value="1"/>
</dbReference>
<dbReference type="EnsemblPlants" id="Pp3c16_210V3.4">
    <property type="protein sequence ID" value="Pp3c16_210V3.4"/>
    <property type="gene ID" value="Pp3c16_210"/>
</dbReference>
<feature type="region of interest" description="Disordered" evidence="8">
    <location>
        <begin position="392"/>
        <end position="437"/>
    </location>
</feature>
<dbReference type="GO" id="GO:0031490">
    <property type="term" value="F:chromatin DNA binding"/>
    <property type="evidence" value="ECO:0000318"/>
    <property type="project" value="GO_Central"/>
</dbReference>
<evidence type="ECO:0000313" key="13">
    <source>
        <dbReference type="Proteomes" id="UP000006727"/>
    </source>
</evidence>
<evidence type="ECO:0000256" key="5">
    <source>
        <dbReference type="ARBA" id="ARBA00023163"/>
    </source>
</evidence>
<keyword evidence="3" id="KW-0479">Metal-binding</keyword>
<gene>
    <name evidence="12" type="primary">LOC112293817</name>
    <name evidence="11" type="ORF">PHYPA_020250</name>
</gene>
<sequence>MPDVVAAGDTCSDDEKKDPNNLKQEQLVPGVSSVEENSITVNGDARKRASSAVIECDDSHNRLNGGNADRSEATVRSLRKRVSRVSYAEKGPEDDESINNRRKTPSKKRVAKEKTADVKGDVAKEEVPQDGHVKQGVDGVLAEEGSGKESSKVTNGKVIEELESGDVAIPDANGNRRNRKVSKKSEPEDEQKKEEARLAAEAAVRNRKIKPVKHWSHVEREETPAGATSRMCHQCQRNDKPRVTYCSKCGKRYCYPCILLWYPKLKEEDVAAMCPFCKGYCNCKNCLRIVVPLKKMEFSNDDKNKIFKYTLRKVLPALRQIEQEQREELQLECRTKGKDEVEVEFAEGIDGNERIYCNNCSTSIVDYMRSCEGGCEYDLCLTCCRELRAGQQPGGENADCARVHGKKDKESSDPDNVPADTSLVSNGDDKATRSNMGTVPVESVVLPPWSALPNGEIPCPPELRGGCGKHLLGLRTLFERGWVKDLINEVEMLLESNDEEGKLEIQEQSCSCNGSVDSFANTRLAAHRADSLDNALYCPTYLEVEKEGMLHFQKHWRQGHPVIVRDVHEGSTGLSWEPMVMWRAVRETTVSRRQFSEDTQSAWAVDCADWNEVYLNLHRFFTGYKDGWLNEKTGWPYMFKLKDWPPTNHFDVRLPRHGSEFVASLPFKNYTNPHTGILNLATKLPKGALKPDLGPKSYIAYGLREELGRGDSVTKLHCDMADAVNVLSHTWEVNFKPHVKQKIDKLRTTYRETVKEQVAKTLAGEDSAKTENVDGIAAAVDENNTKRASRKKSGKRNDKSDIEKNSNVSGFDLFEEHYKQAEAEANVPAEQTMDTVGDANGDSCAESTYGGALWDIFRREDVPKLKQYLMKHMGEFRHFDDLPIDSVDHPIHDQIFYLDEEHKRKLKEEYQVEPWTFEQYEQEAVFVPAGCPHQVRNLKSCIKVALDFVSPENVQECLDLTSTFRLLPVDHRAREDKLEVKKMTLYAAKEAVSFLKGVPEESSENEAAPASKRQLKCQPKRKVTSKKRRAK</sequence>
<dbReference type="Pfam" id="PF02373">
    <property type="entry name" value="JmjC"/>
    <property type="match status" value="1"/>
</dbReference>
<dbReference type="GO" id="GO:0000118">
    <property type="term" value="C:histone deacetylase complex"/>
    <property type="evidence" value="ECO:0000318"/>
    <property type="project" value="GO_Central"/>
</dbReference>
<dbReference type="Gramene" id="Pp3c16_210V3.1">
    <property type="protein sequence ID" value="Pp3c16_210V3.1"/>
    <property type="gene ID" value="Pp3c16_210"/>
</dbReference>
<protein>
    <recommendedName>
        <fullName evidence="14">JmjC domain-containing protein</fullName>
    </recommendedName>
</protein>
<dbReference type="PANTHER" id="PTHR12549:SF38">
    <property type="entry name" value="JMJC DOMAIN-CONTAINING HISTONE DEMETHYLASE 2, ISOFORM A"/>
    <property type="match status" value="1"/>
</dbReference>
<dbReference type="Gramene" id="Pp3c16_210V3.2">
    <property type="protein sequence ID" value="Pp3c16_210V3.2"/>
    <property type="gene ID" value="Pp3c16_210"/>
</dbReference>
<feature type="region of interest" description="Disordered" evidence="8">
    <location>
        <begin position="998"/>
        <end position="1031"/>
    </location>
</feature>
<evidence type="ECO:0000256" key="3">
    <source>
        <dbReference type="ARBA" id="ARBA00022723"/>
    </source>
</evidence>
<evidence type="ECO:0000256" key="7">
    <source>
        <dbReference type="PROSITE-ProRule" id="PRU00175"/>
    </source>
</evidence>
<reference evidence="12" key="3">
    <citation type="submission" date="2020-12" db="UniProtKB">
        <authorList>
            <consortium name="EnsemblPlants"/>
        </authorList>
    </citation>
    <scope>IDENTIFICATION</scope>
</reference>
<dbReference type="PROSITE" id="PS50089">
    <property type="entry name" value="ZF_RING_2"/>
    <property type="match status" value="1"/>
</dbReference>
<feature type="compositionally biased region" description="Basic and acidic residues" evidence="8">
    <location>
        <begin position="183"/>
        <end position="195"/>
    </location>
</feature>
<name>A0A2K1J6H6_PHYPA</name>
<dbReference type="EnsemblPlants" id="Pp3c16_210V3.3">
    <property type="protein sequence ID" value="Pp3c16_210V3.3"/>
    <property type="gene ID" value="Pp3c16_210"/>
</dbReference>
<dbReference type="EnsemblPlants" id="Pp3c16_210V3.1">
    <property type="protein sequence ID" value="Pp3c16_210V3.1"/>
    <property type="gene ID" value="Pp3c16_210"/>
</dbReference>
<feature type="domain" description="RING-type" evidence="9">
    <location>
        <begin position="232"/>
        <end position="278"/>
    </location>
</feature>
<feature type="region of interest" description="Disordered" evidence="8">
    <location>
        <begin position="1"/>
        <end position="195"/>
    </location>
</feature>
<dbReference type="Gene3D" id="2.60.120.650">
    <property type="entry name" value="Cupin"/>
    <property type="match status" value="1"/>
</dbReference>
<dbReference type="GO" id="GO:0032454">
    <property type="term" value="F:histone H3K9 demethylase activity"/>
    <property type="evidence" value="ECO:0000318"/>
    <property type="project" value="GO_Central"/>
</dbReference>
<dbReference type="PANTHER" id="PTHR12549">
    <property type="entry name" value="JMJC DOMAIN-CONTAINING HISTONE DEMETHYLATION PROTEIN"/>
    <property type="match status" value="1"/>
</dbReference>
<feature type="compositionally biased region" description="Basic residues" evidence="8">
    <location>
        <begin position="100"/>
        <end position="111"/>
    </location>
</feature>
<dbReference type="EnsemblPlants" id="Pp3c16_210V3.5">
    <property type="protein sequence ID" value="Pp3c16_210V3.5"/>
    <property type="gene ID" value="Pp3c16_210"/>
</dbReference>
<proteinExistence type="inferred from homology"/>
<evidence type="ECO:0000313" key="11">
    <source>
        <dbReference type="EMBL" id="PNR37143.1"/>
    </source>
</evidence>
<feature type="compositionally biased region" description="Basic and acidic residues" evidence="8">
    <location>
        <begin position="795"/>
        <end position="804"/>
    </location>
</feature>
<keyword evidence="7" id="KW-0862">Zinc</keyword>
<dbReference type="SUPFAM" id="SSF51197">
    <property type="entry name" value="Clavaminate synthase-like"/>
    <property type="match status" value="1"/>
</dbReference>
<reference evidence="11 13" key="1">
    <citation type="journal article" date="2008" name="Science">
        <title>The Physcomitrella genome reveals evolutionary insights into the conquest of land by plants.</title>
        <authorList>
            <person name="Rensing S."/>
            <person name="Lang D."/>
            <person name="Zimmer A."/>
            <person name="Terry A."/>
            <person name="Salamov A."/>
            <person name="Shapiro H."/>
            <person name="Nishiyama T."/>
            <person name="Perroud P.-F."/>
            <person name="Lindquist E."/>
            <person name="Kamisugi Y."/>
            <person name="Tanahashi T."/>
            <person name="Sakakibara K."/>
            <person name="Fujita T."/>
            <person name="Oishi K."/>
            <person name="Shin-I T."/>
            <person name="Kuroki Y."/>
            <person name="Toyoda A."/>
            <person name="Suzuki Y."/>
            <person name="Hashimoto A."/>
            <person name="Yamaguchi K."/>
            <person name="Sugano A."/>
            <person name="Kohara Y."/>
            <person name="Fujiyama A."/>
            <person name="Anterola A."/>
            <person name="Aoki S."/>
            <person name="Ashton N."/>
            <person name="Barbazuk W.B."/>
            <person name="Barker E."/>
            <person name="Bennetzen J."/>
            <person name="Bezanilla M."/>
            <person name="Blankenship R."/>
            <person name="Cho S.H."/>
            <person name="Dutcher S."/>
            <person name="Estelle M."/>
            <person name="Fawcett J.A."/>
            <person name="Gundlach H."/>
            <person name="Hanada K."/>
            <person name="Heyl A."/>
            <person name="Hicks K.A."/>
            <person name="Hugh J."/>
            <person name="Lohr M."/>
            <person name="Mayer K."/>
            <person name="Melkozernov A."/>
            <person name="Murata T."/>
            <person name="Nelson D."/>
            <person name="Pils B."/>
            <person name="Prigge M."/>
            <person name="Reiss B."/>
            <person name="Renner T."/>
            <person name="Rombauts S."/>
            <person name="Rushton P."/>
            <person name="Sanderfoot A."/>
            <person name="Schween G."/>
            <person name="Shiu S.-H."/>
            <person name="Stueber K."/>
            <person name="Theodoulou F.L."/>
            <person name="Tu H."/>
            <person name="Van de Peer Y."/>
            <person name="Verrier P.J."/>
            <person name="Waters E."/>
            <person name="Wood A."/>
            <person name="Yang L."/>
            <person name="Cove D."/>
            <person name="Cuming A."/>
            <person name="Hasebe M."/>
            <person name="Lucas S."/>
            <person name="Mishler D.B."/>
            <person name="Reski R."/>
            <person name="Grigoriev I."/>
            <person name="Quatrano R.S."/>
            <person name="Boore J.L."/>
        </authorList>
    </citation>
    <scope>NUCLEOTIDE SEQUENCE [LARGE SCALE GENOMIC DNA]</scope>
    <source>
        <strain evidence="12 13">cv. Gransden 2004</strain>
    </source>
</reference>
<evidence type="ECO:0000256" key="4">
    <source>
        <dbReference type="ARBA" id="ARBA00023015"/>
    </source>
</evidence>
<evidence type="ECO:0000313" key="12">
    <source>
        <dbReference type="EnsemblPlants" id="Pp3c16_210V3.1"/>
    </source>
</evidence>
<dbReference type="EnsemblPlants" id="Pp3c16_210V3.2">
    <property type="protein sequence ID" value="Pp3c16_210V3.2"/>
    <property type="gene ID" value="Pp3c16_210"/>
</dbReference>
<dbReference type="EMBL" id="ABEU02000016">
    <property type="protein sequence ID" value="PNR37143.1"/>
    <property type="molecule type" value="Genomic_DNA"/>
</dbReference>